<proteinExistence type="predicted"/>
<keyword evidence="2" id="KW-1185">Reference proteome</keyword>
<comment type="caution">
    <text evidence="1">The sequence shown here is derived from an EMBL/GenBank/DDBJ whole genome shotgun (WGS) entry which is preliminary data.</text>
</comment>
<dbReference type="EMBL" id="JADYXP020000019">
    <property type="protein sequence ID" value="KAL0104791.1"/>
    <property type="molecule type" value="Genomic_DNA"/>
</dbReference>
<reference evidence="1 2" key="1">
    <citation type="submission" date="2023-03" db="EMBL/GenBank/DDBJ databases">
        <title>High recombination rates correlate with genetic variation in Cardiocondyla obscurior ants.</title>
        <authorList>
            <person name="Errbii M."/>
        </authorList>
    </citation>
    <scope>NUCLEOTIDE SEQUENCE [LARGE SCALE GENOMIC DNA]</scope>
    <source>
        <strain evidence="1">Alpha-2009</strain>
        <tissue evidence="1">Whole body</tissue>
    </source>
</reference>
<dbReference type="AlphaFoldDB" id="A0AAW2ERB6"/>
<sequence>MFSPAEDPYDVPPAWWEMDCVRYGISYNTVRSRLASVMGSHVVRLTDREYMMRLASRLQENYEARQRTRIEQRKLRVTSVVPELRKLVPKSLSRVARRRRQCAPKFDADAAKECKKLAQKLFLNDLHAGIKKSSSFTFISMREKLELNPMEM</sequence>
<organism evidence="1 2">
    <name type="scientific">Cardiocondyla obscurior</name>
    <dbReference type="NCBI Taxonomy" id="286306"/>
    <lineage>
        <taxon>Eukaryota</taxon>
        <taxon>Metazoa</taxon>
        <taxon>Ecdysozoa</taxon>
        <taxon>Arthropoda</taxon>
        <taxon>Hexapoda</taxon>
        <taxon>Insecta</taxon>
        <taxon>Pterygota</taxon>
        <taxon>Neoptera</taxon>
        <taxon>Endopterygota</taxon>
        <taxon>Hymenoptera</taxon>
        <taxon>Apocrita</taxon>
        <taxon>Aculeata</taxon>
        <taxon>Formicoidea</taxon>
        <taxon>Formicidae</taxon>
        <taxon>Myrmicinae</taxon>
        <taxon>Cardiocondyla</taxon>
    </lineage>
</organism>
<evidence type="ECO:0000313" key="2">
    <source>
        <dbReference type="Proteomes" id="UP001430953"/>
    </source>
</evidence>
<protein>
    <submittedName>
        <fullName evidence="1">Uncharacterized protein</fullName>
    </submittedName>
</protein>
<name>A0AAW2ERB6_9HYME</name>
<dbReference type="Proteomes" id="UP001430953">
    <property type="component" value="Unassembled WGS sequence"/>
</dbReference>
<gene>
    <name evidence="1" type="ORF">PUN28_016436</name>
</gene>
<accession>A0AAW2ERB6</accession>
<evidence type="ECO:0000313" key="1">
    <source>
        <dbReference type="EMBL" id="KAL0104791.1"/>
    </source>
</evidence>